<dbReference type="CDD" id="cd13536">
    <property type="entry name" value="PBP2_EcModA"/>
    <property type="match status" value="1"/>
</dbReference>
<dbReference type="EMBL" id="RKST01000006">
    <property type="protein sequence ID" value="RUM98456.1"/>
    <property type="molecule type" value="Genomic_DNA"/>
</dbReference>
<accession>A0A432V8I3</accession>
<proteinExistence type="inferred from homology"/>
<evidence type="ECO:0000256" key="5">
    <source>
        <dbReference type="ARBA" id="ARBA00062515"/>
    </source>
</evidence>
<dbReference type="Proteomes" id="UP000281647">
    <property type="component" value="Unassembled WGS sequence"/>
</dbReference>
<dbReference type="GO" id="GO:0015689">
    <property type="term" value="P:molybdate ion transport"/>
    <property type="evidence" value="ECO:0007669"/>
    <property type="project" value="InterPro"/>
</dbReference>
<evidence type="ECO:0000256" key="4">
    <source>
        <dbReference type="ARBA" id="ARBA00022729"/>
    </source>
</evidence>
<keyword evidence="8" id="KW-1185">Reference proteome</keyword>
<dbReference type="InterPro" id="IPR050682">
    <property type="entry name" value="ModA/WtpA"/>
</dbReference>
<comment type="subunit">
    <text evidence="5">The complex is composed of two ATP-binding proteins (ModC), two transmembrane proteins (ModB) and a solute-binding protein (ModA).</text>
</comment>
<dbReference type="GO" id="GO:0046872">
    <property type="term" value="F:metal ion binding"/>
    <property type="evidence" value="ECO:0007669"/>
    <property type="project" value="UniProtKB-KW"/>
</dbReference>
<evidence type="ECO:0000256" key="3">
    <source>
        <dbReference type="ARBA" id="ARBA00022723"/>
    </source>
</evidence>
<dbReference type="PANTHER" id="PTHR30632">
    <property type="entry name" value="MOLYBDATE-BINDING PERIPLASMIC PROTEIN"/>
    <property type="match status" value="1"/>
</dbReference>
<feature type="binding site" evidence="6">
    <location>
        <position position="42"/>
    </location>
    <ligand>
        <name>molybdate</name>
        <dbReference type="ChEBI" id="CHEBI:36264"/>
    </ligand>
</feature>
<evidence type="ECO:0000256" key="6">
    <source>
        <dbReference type="PIRSR" id="PIRSR004846-1"/>
    </source>
</evidence>
<dbReference type="InterPro" id="IPR005950">
    <property type="entry name" value="ModA"/>
</dbReference>
<evidence type="ECO:0000313" key="7">
    <source>
        <dbReference type="EMBL" id="RUM98456.1"/>
    </source>
</evidence>
<dbReference type="Gene3D" id="3.40.190.10">
    <property type="entry name" value="Periplasmic binding protein-like II"/>
    <property type="match status" value="2"/>
</dbReference>
<dbReference type="PANTHER" id="PTHR30632:SF17">
    <property type="entry name" value="MOLYBDATE-BINDING PROTEIN MODA"/>
    <property type="match status" value="1"/>
</dbReference>
<keyword evidence="3 6" id="KW-0479">Metal-binding</keyword>
<keyword evidence="2 6" id="KW-0500">Molybdenum</keyword>
<name>A0A432V8I3_9HYPH</name>
<evidence type="ECO:0000256" key="1">
    <source>
        <dbReference type="ARBA" id="ARBA00009175"/>
    </source>
</evidence>
<evidence type="ECO:0000313" key="8">
    <source>
        <dbReference type="Proteomes" id="UP000281647"/>
    </source>
</evidence>
<dbReference type="Pfam" id="PF13531">
    <property type="entry name" value="SBP_bac_11"/>
    <property type="match status" value="1"/>
</dbReference>
<comment type="similarity">
    <text evidence="1">Belongs to the bacterial solute-binding protein ModA family.</text>
</comment>
<keyword evidence="4" id="KW-0732">Signal</keyword>
<dbReference type="GO" id="GO:0030288">
    <property type="term" value="C:outer membrane-bounded periplasmic space"/>
    <property type="evidence" value="ECO:0007669"/>
    <property type="project" value="TreeGrafter"/>
</dbReference>
<dbReference type="GO" id="GO:1901359">
    <property type="term" value="F:tungstate binding"/>
    <property type="evidence" value="ECO:0007669"/>
    <property type="project" value="UniProtKB-ARBA"/>
</dbReference>
<comment type="caution">
    <text evidence="7">The sequence shown here is derived from an EMBL/GenBank/DDBJ whole genome shotgun (WGS) entry which is preliminary data.</text>
</comment>
<organism evidence="7 8">
    <name type="scientific">Borborobacter arsenicus</name>
    <dbReference type="NCBI Taxonomy" id="1851146"/>
    <lineage>
        <taxon>Bacteria</taxon>
        <taxon>Pseudomonadati</taxon>
        <taxon>Pseudomonadota</taxon>
        <taxon>Alphaproteobacteria</taxon>
        <taxon>Hyphomicrobiales</taxon>
        <taxon>Phyllobacteriaceae</taxon>
        <taxon>Borborobacter</taxon>
    </lineage>
</organism>
<dbReference type="GO" id="GO:0030973">
    <property type="term" value="F:molybdate ion binding"/>
    <property type="evidence" value="ECO:0007669"/>
    <property type="project" value="TreeGrafter"/>
</dbReference>
<feature type="binding site" evidence="6">
    <location>
        <position position="69"/>
    </location>
    <ligand>
        <name>molybdate</name>
        <dbReference type="ChEBI" id="CHEBI:36264"/>
    </ligand>
</feature>
<dbReference type="PIRSF" id="PIRSF004846">
    <property type="entry name" value="ModA"/>
    <property type="match status" value="1"/>
</dbReference>
<reference evidence="7 8" key="1">
    <citation type="submission" date="2018-11" db="EMBL/GenBank/DDBJ databases">
        <title>Pseudaminobacter arsenicus sp. nov., an arsenic-resistant bacterium isolated from arsenic-rich aquifers.</title>
        <authorList>
            <person name="Mu Y."/>
        </authorList>
    </citation>
    <scope>NUCLEOTIDE SEQUENCE [LARGE SCALE GENOMIC DNA]</scope>
    <source>
        <strain evidence="7 8">CB3</strain>
    </source>
</reference>
<sequence>MLACKGFGLGMAAAIGGIAALLISGVPAALAQENVTVFAAASLKNALDDINTACEADVGEKATISYAGSSALAKQIEQGAPADIFISADLDWMEYLSEKNLTKKDTETRLLGNRIVLVAPADSSVTAEIKDGFDLAGLVGDGKLAMANTDSVPAGKYGKAALEKLGAWAAVEGKVAQSENVRAALALVATGEAPFGIVYQTDAAAEPKVKIVAQFPEDSHPPIIYPVAQLAESKDDDAGAFLKCLQSSKARELFEAQGFTVLLPPVSN</sequence>
<dbReference type="FunFam" id="3.40.190.10:FF:000035">
    <property type="entry name" value="Molybdate ABC transporter substrate-binding protein"/>
    <property type="match status" value="1"/>
</dbReference>
<protein>
    <submittedName>
        <fullName evidence="7">Molybdate ABC transporter substrate-binding protein</fullName>
    </submittedName>
</protein>
<dbReference type="NCBIfam" id="TIGR01256">
    <property type="entry name" value="modA"/>
    <property type="match status" value="1"/>
</dbReference>
<dbReference type="AlphaFoldDB" id="A0A432V8I3"/>
<feature type="binding site" evidence="6">
    <location>
        <position position="199"/>
    </location>
    <ligand>
        <name>molybdate</name>
        <dbReference type="ChEBI" id="CHEBI:36264"/>
    </ligand>
</feature>
<gene>
    <name evidence="7" type="ORF">EET67_07415</name>
</gene>
<feature type="binding site" evidence="6">
    <location>
        <position position="154"/>
    </location>
    <ligand>
        <name>molybdate</name>
        <dbReference type="ChEBI" id="CHEBI:36264"/>
    </ligand>
</feature>
<dbReference type="NCBIfam" id="NF007958">
    <property type="entry name" value="PRK10677.1"/>
    <property type="match status" value="1"/>
</dbReference>
<dbReference type="SUPFAM" id="SSF53850">
    <property type="entry name" value="Periplasmic binding protein-like II"/>
    <property type="match status" value="1"/>
</dbReference>
<dbReference type="OrthoDB" id="9785015at2"/>
<evidence type="ECO:0000256" key="2">
    <source>
        <dbReference type="ARBA" id="ARBA00022505"/>
    </source>
</evidence>
<feature type="binding site" evidence="6">
    <location>
        <position position="181"/>
    </location>
    <ligand>
        <name>molybdate</name>
        <dbReference type="ChEBI" id="CHEBI:36264"/>
    </ligand>
</feature>
<dbReference type="RefSeq" id="WP_128626309.1">
    <property type="nucleotide sequence ID" value="NZ_RKST01000006.1"/>
</dbReference>